<feature type="domain" description="Fibronectin type-III" evidence="1">
    <location>
        <begin position="111"/>
        <end position="202"/>
    </location>
</feature>
<dbReference type="SUPFAM" id="SSF49265">
    <property type="entry name" value="Fibronectin type III"/>
    <property type="match status" value="1"/>
</dbReference>
<dbReference type="AlphaFoldDB" id="A0A450WWK6"/>
<protein>
    <submittedName>
        <fullName evidence="2">Fibronectin type III domain-containing protein</fullName>
    </submittedName>
</protein>
<evidence type="ECO:0000313" key="2">
    <source>
        <dbReference type="EMBL" id="VFK21441.1"/>
    </source>
</evidence>
<name>A0A450WWK6_9GAMM</name>
<organism evidence="2">
    <name type="scientific">Candidatus Kentrum sp. LPFa</name>
    <dbReference type="NCBI Taxonomy" id="2126335"/>
    <lineage>
        <taxon>Bacteria</taxon>
        <taxon>Pseudomonadati</taxon>
        <taxon>Pseudomonadota</taxon>
        <taxon>Gammaproteobacteria</taxon>
        <taxon>Candidatus Kentrum</taxon>
    </lineage>
</organism>
<gene>
    <name evidence="2" type="ORF">BECKLPF1236B_GA0070989_12554</name>
</gene>
<dbReference type="Pfam" id="PF00041">
    <property type="entry name" value="fn3"/>
    <property type="match status" value="1"/>
</dbReference>
<dbReference type="InterPro" id="IPR013783">
    <property type="entry name" value="Ig-like_fold"/>
</dbReference>
<dbReference type="InterPro" id="IPR036116">
    <property type="entry name" value="FN3_sf"/>
</dbReference>
<sequence length="202" mass="21650">MAVFPSEEVKILDLGQSMSTGLKANTDIFPSPPVDTVTLDGVVTAYVSAKEAVMAAQAAAAQAAAKQAALQTMTDKIKLNLRYAEMIVNFDDAKLKTIGWGGRRGKTPLTPPGRVLDLVDTGQGEDWLKLEWGKPIDGGRVASYKVLCRERITGAKWKSEEITTSTEIILVGQPRSKELEYCVVAVNNAGEGPQSNTATVVL</sequence>
<dbReference type="InterPro" id="IPR003961">
    <property type="entry name" value="FN3_dom"/>
</dbReference>
<dbReference type="EMBL" id="CAADFK010000255">
    <property type="protein sequence ID" value="VFK21441.1"/>
    <property type="molecule type" value="Genomic_DNA"/>
</dbReference>
<accession>A0A450WWK6</accession>
<proteinExistence type="predicted"/>
<reference evidence="2" key="1">
    <citation type="submission" date="2019-02" db="EMBL/GenBank/DDBJ databases">
        <authorList>
            <person name="Gruber-Vodicka R. H."/>
            <person name="Seah K. B. B."/>
        </authorList>
    </citation>
    <scope>NUCLEOTIDE SEQUENCE</scope>
    <source>
        <strain evidence="2">BECK_S313</strain>
    </source>
</reference>
<dbReference type="CDD" id="cd00063">
    <property type="entry name" value="FN3"/>
    <property type="match status" value="1"/>
</dbReference>
<evidence type="ECO:0000259" key="1">
    <source>
        <dbReference type="PROSITE" id="PS50853"/>
    </source>
</evidence>
<dbReference type="Gene3D" id="2.60.40.10">
    <property type="entry name" value="Immunoglobulins"/>
    <property type="match status" value="1"/>
</dbReference>
<dbReference type="PROSITE" id="PS50853">
    <property type="entry name" value="FN3"/>
    <property type="match status" value="1"/>
</dbReference>